<name>A0ABW2L2M8_9PROT</name>
<dbReference type="RefSeq" id="WP_377361131.1">
    <property type="nucleotide sequence ID" value="NZ_JBHTCM010000031.1"/>
</dbReference>
<keyword evidence="1" id="KW-0732">Signal</keyword>
<dbReference type="InterPro" id="IPR013783">
    <property type="entry name" value="Ig-like_fold"/>
</dbReference>
<protein>
    <submittedName>
        <fullName evidence="3">Ig-like domain-containing protein</fullName>
    </submittedName>
</protein>
<accession>A0ABW2L2M8</accession>
<keyword evidence="4" id="KW-1185">Reference proteome</keyword>
<evidence type="ECO:0000313" key="4">
    <source>
        <dbReference type="Proteomes" id="UP001596456"/>
    </source>
</evidence>
<dbReference type="EMBL" id="JBHTCM010000031">
    <property type="protein sequence ID" value="MFC7335475.1"/>
    <property type="molecule type" value="Genomic_DNA"/>
</dbReference>
<dbReference type="Gene3D" id="2.60.40.10">
    <property type="entry name" value="Immunoglobulins"/>
    <property type="match status" value="1"/>
</dbReference>
<proteinExistence type="predicted"/>
<feature type="non-terminal residue" evidence="3">
    <location>
        <position position="1"/>
    </location>
</feature>
<organism evidence="3 4">
    <name type="scientific">Rhodocista pekingensis</name>
    <dbReference type="NCBI Taxonomy" id="201185"/>
    <lineage>
        <taxon>Bacteria</taxon>
        <taxon>Pseudomonadati</taxon>
        <taxon>Pseudomonadota</taxon>
        <taxon>Alphaproteobacteria</taxon>
        <taxon>Rhodospirillales</taxon>
        <taxon>Azospirillaceae</taxon>
        <taxon>Rhodocista</taxon>
    </lineage>
</organism>
<gene>
    <name evidence="3" type="ORF">ACFQPS_20070</name>
</gene>
<evidence type="ECO:0000313" key="3">
    <source>
        <dbReference type="EMBL" id="MFC7335475.1"/>
    </source>
</evidence>
<sequence length="250" mass="25958">SSGSDLVTSNGTVTVTGLEAGSTREYSLDAGKSWTAFSGTSFTLTGDGARSVTVRQTDAAGNVSTASDPLDLLLDTTAATVSSVYVPSDYTYKVGDYLGFTVNVTEAVKVTGTPRLAITLGSQTVYATYDAEFSNADANGFTSTVRFKYDVRTGDADADGISIGALDLNGGSIQDAAGNDLSLTLNNVSSTISVLVDAQAPTLVSSTPADNASNVLLDSNITLTFSENLVINDPDKQIYLFRDGSIEESF</sequence>
<evidence type="ECO:0000259" key="2">
    <source>
        <dbReference type="Pfam" id="PF13205"/>
    </source>
</evidence>
<dbReference type="Pfam" id="PF13205">
    <property type="entry name" value="Big_5"/>
    <property type="match status" value="1"/>
</dbReference>
<comment type="caution">
    <text evidence="3">The sequence shown here is derived from an EMBL/GenBank/DDBJ whole genome shotgun (WGS) entry which is preliminary data.</text>
</comment>
<feature type="non-terminal residue" evidence="3">
    <location>
        <position position="250"/>
    </location>
</feature>
<dbReference type="InterPro" id="IPR032812">
    <property type="entry name" value="SbsA_Ig"/>
</dbReference>
<reference evidence="4" key="1">
    <citation type="journal article" date="2019" name="Int. J. Syst. Evol. Microbiol.">
        <title>The Global Catalogue of Microorganisms (GCM) 10K type strain sequencing project: providing services to taxonomists for standard genome sequencing and annotation.</title>
        <authorList>
            <consortium name="The Broad Institute Genomics Platform"/>
            <consortium name="The Broad Institute Genome Sequencing Center for Infectious Disease"/>
            <person name="Wu L."/>
            <person name="Ma J."/>
        </authorList>
    </citation>
    <scope>NUCLEOTIDE SEQUENCE [LARGE SCALE GENOMIC DNA]</scope>
    <source>
        <strain evidence="4">CGMCC 1.16275</strain>
    </source>
</reference>
<feature type="domain" description="SbsA Ig-like" evidence="2">
    <location>
        <begin position="197"/>
        <end position="240"/>
    </location>
</feature>
<dbReference type="Proteomes" id="UP001596456">
    <property type="component" value="Unassembled WGS sequence"/>
</dbReference>
<evidence type="ECO:0000256" key="1">
    <source>
        <dbReference type="ARBA" id="ARBA00022729"/>
    </source>
</evidence>